<dbReference type="FunFam" id="3.40.50.300:FF:000020">
    <property type="entry name" value="Amino acid ABC transporter ATP-binding component"/>
    <property type="match status" value="1"/>
</dbReference>
<dbReference type="Proteomes" id="UP000235682">
    <property type="component" value="Unassembled WGS sequence"/>
</dbReference>
<dbReference type="GO" id="GO:0016887">
    <property type="term" value="F:ATP hydrolysis activity"/>
    <property type="evidence" value="ECO:0007669"/>
    <property type="project" value="InterPro"/>
</dbReference>
<organism evidence="10 11">
    <name type="scientific">Dolosicoccus paucivorans</name>
    <dbReference type="NCBI Taxonomy" id="84521"/>
    <lineage>
        <taxon>Bacteria</taxon>
        <taxon>Bacillati</taxon>
        <taxon>Bacillota</taxon>
        <taxon>Bacilli</taxon>
        <taxon>Lactobacillales</taxon>
        <taxon>Aerococcaceae</taxon>
        <taxon>Dolosicoccus</taxon>
    </lineage>
</organism>
<reference evidence="10 11" key="1">
    <citation type="submission" date="2017-09" db="EMBL/GenBank/DDBJ databases">
        <title>Bacterial strain isolated from the female urinary microbiota.</title>
        <authorList>
            <person name="Thomas-White K."/>
            <person name="Kumar N."/>
            <person name="Forster S."/>
            <person name="Putonti C."/>
            <person name="Lawley T."/>
            <person name="Wolfe A.J."/>
        </authorList>
    </citation>
    <scope>NUCLEOTIDE SEQUENCE [LARGE SCALE GENOMIC DNA]</scope>
    <source>
        <strain evidence="10 11">UMB0852</strain>
    </source>
</reference>
<dbReference type="InterPro" id="IPR003439">
    <property type="entry name" value="ABC_transporter-like_ATP-bd"/>
</dbReference>
<accession>A0A2N6SLP8</accession>
<dbReference type="CDD" id="cd03262">
    <property type="entry name" value="ABC_HisP_GlnQ"/>
    <property type="match status" value="1"/>
</dbReference>
<evidence type="ECO:0000256" key="4">
    <source>
        <dbReference type="ARBA" id="ARBA00022475"/>
    </source>
</evidence>
<comment type="subcellular location">
    <subcellularLocation>
        <location evidence="1">Cell membrane</location>
        <topology evidence="1">Peripheral membrane protein</topology>
    </subcellularLocation>
</comment>
<evidence type="ECO:0000256" key="6">
    <source>
        <dbReference type="ARBA" id="ARBA00022840"/>
    </source>
</evidence>
<dbReference type="Pfam" id="PF00005">
    <property type="entry name" value="ABC_tran"/>
    <property type="match status" value="1"/>
</dbReference>
<dbReference type="SMART" id="SM00382">
    <property type="entry name" value="AAA"/>
    <property type="match status" value="1"/>
</dbReference>
<dbReference type="PANTHER" id="PTHR43166:SF9">
    <property type="entry name" value="GLUTAMATE_ASPARTATE IMPORT ATP-BINDING PROTEIN GLTL"/>
    <property type="match status" value="1"/>
</dbReference>
<comment type="similarity">
    <text evidence="2">Belongs to the ABC transporter superfamily.</text>
</comment>
<dbReference type="InterPro" id="IPR027417">
    <property type="entry name" value="P-loop_NTPase"/>
</dbReference>
<evidence type="ECO:0000256" key="5">
    <source>
        <dbReference type="ARBA" id="ARBA00022741"/>
    </source>
</evidence>
<evidence type="ECO:0000313" key="10">
    <source>
        <dbReference type="EMBL" id="PMC58004.1"/>
    </source>
</evidence>
<gene>
    <name evidence="10" type="ORF">CJ205_06635</name>
</gene>
<sequence>MEPIIRVEHLQKFFGDNEVLKDINFTINEGEVISIIGSSGSGKSTLLRCMNLLEQPTAGKLYYRDLEVLESQHNVDDYRTKVGMVFQGFHLFKNKNVLENCTVAPIKVLKESKEEVEERALSLLSKVGMDAYINARPDQLSGGQQQRVAIARALTMRPDVLLFDEPTSALDPEMVGEVLKVMRDLAHTGLTMVVVTHEMEFAREVSDRVVFMDQGVIAEVGTPQEILNNPTHERTAEFLKRYLDQ</sequence>
<dbReference type="PANTHER" id="PTHR43166">
    <property type="entry name" value="AMINO ACID IMPORT ATP-BINDING PROTEIN"/>
    <property type="match status" value="1"/>
</dbReference>
<dbReference type="RefSeq" id="WP_102227688.1">
    <property type="nucleotide sequence ID" value="NZ_PNFY01000013.1"/>
</dbReference>
<keyword evidence="5" id="KW-0547">Nucleotide-binding</keyword>
<comment type="caution">
    <text evidence="10">The sequence shown here is derived from an EMBL/GenBank/DDBJ whole genome shotgun (WGS) entry which is preliminary data.</text>
</comment>
<dbReference type="AlphaFoldDB" id="A0A2N6SLP8"/>
<evidence type="ECO:0000256" key="8">
    <source>
        <dbReference type="ARBA" id="ARBA00023136"/>
    </source>
</evidence>
<dbReference type="GO" id="GO:0005524">
    <property type="term" value="F:ATP binding"/>
    <property type="evidence" value="ECO:0007669"/>
    <property type="project" value="UniProtKB-KW"/>
</dbReference>
<dbReference type="OrthoDB" id="9804199at2"/>
<evidence type="ECO:0000256" key="2">
    <source>
        <dbReference type="ARBA" id="ARBA00005417"/>
    </source>
</evidence>
<dbReference type="InterPro" id="IPR017871">
    <property type="entry name" value="ABC_transporter-like_CS"/>
</dbReference>
<evidence type="ECO:0000313" key="11">
    <source>
        <dbReference type="Proteomes" id="UP000235682"/>
    </source>
</evidence>
<dbReference type="PROSITE" id="PS50893">
    <property type="entry name" value="ABC_TRANSPORTER_2"/>
    <property type="match status" value="1"/>
</dbReference>
<protein>
    <submittedName>
        <fullName evidence="10">ABC transporter</fullName>
    </submittedName>
</protein>
<dbReference type="PROSITE" id="PS00211">
    <property type="entry name" value="ABC_TRANSPORTER_1"/>
    <property type="match status" value="1"/>
</dbReference>
<keyword evidence="3" id="KW-0813">Transport</keyword>
<dbReference type="GO" id="GO:0015424">
    <property type="term" value="F:ABC-type amino acid transporter activity"/>
    <property type="evidence" value="ECO:0007669"/>
    <property type="project" value="InterPro"/>
</dbReference>
<feature type="domain" description="ABC transporter" evidence="9">
    <location>
        <begin position="5"/>
        <end position="239"/>
    </location>
</feature>
<evidence type="ECO:0000256" key="1">
    <source>
        <dbReference type="ARBA" id="ARBA00004202"/>
    </source>
</evidence>
<dbReference type="EMBL" id="PNHE01000030">
    <property type="protein sequence ID" value="PMC58004.1"/>
    <property type="molecule type" value="Genomic_DNA"/>
</dbReference>
<dbReference type="GO" id="GO:0005886">
    <property type="term" value="C:plasma membrane"/>
    <property type="evidence" value="ECO:0007669"/>
    <property type="project" value="UniProtKB-SubCell"/>
</dbReference>
<keyword evidence="11" id="KW-1185">Reference proteome</keyword>
<evidence type="ECO:0000256" key="7">
    <source>
        <dbReference type="ARBA" id="ARBA00022970"/>
    </source>
</evidence>
<evidence type="ECO:0000259" key="9">
    <source>
        <dbReference type="PROSITE" id="PS50893"/>
    </source>
</evidence>
<keyword evidence="4" id="KW-1003">Cell membrane</keyword>
<keyword evidence="6" id="KW-0067">ATP-binding</keyword>
<evidence type="ECO:0000256" key="3">
    <source>
        <dbReference type="ARBA" id="ARBA00022448"/>
    </source>
</evidence>
<dbReference type="SUPFAM" id="SSF52540">
    <property type="entry name" value="P-loop containing nucleoside triphosphate hydrolases"/>
    <property type="match status" value="1"/>
</dbReference>
<dbReference type="InterPro" id="IPR050086">
    <property type="entry name" value="MetN_ABC_transporter-like"/>
</dbReference>
<name>A0A2N6SLP8_9LACT</name>
<dbReference type="InterPro" id="IPR003593">
    <property type="entry name" value="AAA+_ATPase"/>
</dbReference>
<dbReference type="Gene3D" id="3.40.50.300">
    <property type="entry name" value="P-loop containing nucleotide triphosphate hydrolases"/>
    <property type="match status" value="1"/>
</dbReference>
<dbReference type="STRING" id="84521.SAMN04487994_10523"/>
<dbReference type="InterPro" id="IPR030679">
    <property type="entry name" value="ABC_ATPase_HisP-typ"/>
</dbReference>
<keyword evidence="8" id="KW-0472">Membrane</keyword>
<dbReference type="PIRSF" id="PIRSF039085">
    <property type="entry name" value="ABC_ATPase_HisP"/>
    <property type="match status" value="1"/>
</dbReference>
<proteinExistence type="inferred from homology"/>
<keyword evidence="7" id="KW-0029">Amino-acid transport</keyword>